<protein>
    <submittedName>
        <fullName evidence="1">Uncharacterized protein</fullName>
    </submittedName>
</protein>
<evidence type="ECO:0000313" key="1">
    <source>
        <dbReference type="EMBL" id="JAH01244.1"/>
    </source>
</evidence>
<reference evidence="1" key="2">
    <citation type="journal article" date="2015" name="Fish Shellfish Immunol.">
        <title>Early steps in the European eel (Anguilla anguilla)-Vibrio vulnificus interaction in the gills: Role of the RtxA13 toxin.</title>
        <authorList>
            <person name="Callol A."/>
            <person name="Pajuelo D."/>
            <person name="Ebbesson L."/>
            <person name="Teles M."/>
            <person name="MacKenzie S."/>
            <person name="Amaro C."/>
        </authorList>
    </citation>
    <scope>NUCLEOTIDE SEQUENCE</scope>
</reference>
<accession>A0A0E9P9S7</accession>
<organism evidence="1">
    <name type="scientific">Anguilla anguilla</name>
    <name type="common">European freshwater eel</name>
    <name type="synonym">Muraena anguilla</name>
    <dbReference type="NCBI Taxonomy" id="7936"/>
    <lineage>
        <taxon>Eukaryota</taxon>
        <taxon>Metazoa</taxon>
        <taxon>Chordata</taxon>
        <taxon>Craniata</taxon>
        <taxon>Vertebrata</taxon>
        <taxon>Euteleostomi</taxon>
        <taxon>Actinopterygii</taxon>
        <taxon>Neopterygii</taxon>
        <taxon>Teleostei</taxon>
        <taxon>Anguilliformes</taxon>
        <taxon>Anguillidae</taxon>
        <taxon>Anguilla</taxon>
    </lineage>
</organism>
<name>A0A0E9P9S7_ANGAN</name>
<dbReference type="EMBL" id="GBXM01107333">
    <property type="protein sequence ID" value="JAH01244.1"/>
    <property type="molecule type" value="Transcribed_RNA"/>
</dbReference>
<sequence length="50" mass="5819">MNRFTDPNRKQGLVLPRIQSRPQCAHLYERAHVICSRRVKKCVNSANKPT</sequence>
<proteinExistence type="predicted"/>
<reference evidence="1" key="1">
    <citation type="submission" date="2014-11" db="EMBL/GenBank/DDBJ databases">
        <authorList>
            <person name="Amaro Gonzalez C."/>
        </authorList>
    </citation>
    <scope>NUCLEOTIDE SEQUENCE</scope>
</reference>
<dbReference type="AlphaFoldDB" id="A0A0E9P9S7"/>